<evidence type="ECO:0000313" key="3">
    <source>
        <dbReference type="Proteomes" id="UP000033876"/>
    </source>
</evidence>
<dbReference type="Proteomes" id="UP000033876">
    <property type="component" value="Unassembled WGS sequence"/>
</dbReference>
<protein>
    <submittedName>
        <fullName evidence="2">Uncharacterized protein</fullName>
    </submittedName>
</protein>
<reference evidence="2 3" key="1">
    <citation type="journal article" date="2015" name="Nature">
        <title>rRNA introns, odd ribosomes, and small enigmatic genomes across a large radiation of phyla.</title>
        <authorList>
            <person name="Brown C.T."/>
            <person name="Hug L.A."/>
            <person name="Thomas B.C."/>
            <person name="Sharon I."/>
            <person name="Castelle C.J."/>
            <person name="Singh A."/>
            <person name="Wilkins M.J."/>
            <person name="Williams K.H."/>
            <person name="Banfield J.F."/>
        </authorList>
    </citation>
    <scope>NUCLEOTIDE SEQUENCE [LARGE SCALE GENOMIC DNA]</scope>
</reference>
<evidence type="ECO:0000256" key="1">
    <source>
        <dbReference type="SAM" id="MobiDB-lite"/>
    </source>
</evidence>
<dbReference type="EMBL" id="LBTF01000004">
    <property type="protein sequence ID" value="KKQ35846.1"/>
    <property type="molecule type" value="Genomic_DNA"/>
</dbReference>
<sequence>MSQQQGNNRQNAIANGHKVTVKQNGNGHQQNGQKKFSGNGKPVQKKITKTFNGGAFELVCSSTREGIPFKTSPEIIALVQKGFEMPKKNKTIADFLKGKKIKLNQINDLMQFEGEEKRSLTQERKAETRARHQTNPIRGSFNNDISFEAAVSLRQEGRMNRTDEENLDLQTDGVYGVKNILAEDVFGDYGFSVTTNPWFSRKEERMFDGTFCRETGKRVNRY</sequence>
<gene>
    <name evidence="2" type="ORF">US50_C0004G0035</name>
</gene>
<evidence type="ECO:0000313" key="2">
    <source>
        <dbReference type="EMBL" id="KKQ35846.1"/>
    </source>
</evidence>
<feature type="region of interest" description="Disordered" evidence="1">
    <location>
        <begin position="21"/>
        <end position="43"/>
    </location>
</feature>
<proteinExistence type="predicted"/>
<dbReference type="AlphaFoldDB" id="A0A0G0K5D0"/>
<feature type="compositionally biased region" description="Low complexity" evidence="1">
    <location>
        <begin position="22"/>
        <end position="35"/>
    </location>
</feature>
<comment type="caution">
    <text evidence="2">The sequence shown here is derived from an EMBL/GenBank/DDBJ whole genome shotgun (WGS) entry which is preliminary data.</text>
</comment>
<name>A0A0G0K5D0_9BACT</name>
<accession>A0A0G0K5D0</accession>
<organism evidence="2 3">
    <name type="scientific">Candidatus Nomurabacteria bacterium GW2011_GWB1_37_5</name>
    <dbReference type="NCBI Taxonomy" id="1618742"/>
    <lineage>
        <taxon>Bacteria</taxon>
        <taxon>Candidatus Nomuraibacteriota</taxon>
    </lineage>
</organism>